<dbReference type="PANTHER" id="PTHR43133:SF25">
    <property type="entry name" value="RNA POLYMERASE SIGMA FACTOR RFAY-RELATED"/>
    <property type="match status" value="1"/>
</dbReference>
<dbReference type="Proteomes" id="UP001595615">
    <property type="component" value="Unassembled WGS sequence"/>
</dbReference>
<dbReference type="InterPro" id="IPR036388">
    <property type="entry name" value="WH-like_DNA-bd_sf"/>
</dbReference>
<evidence type="ECO:0000256" key="3">
    <source>
        <dbReference type="ARBA" id="ARBA00023082"/>
    </source>
</evidence>
<dbReference type="Pfam" id="PF08281">
    <property type="entry name" value="Sigma70_r4_2"/>
    <property type="match status" value="1"/>
</dbReference>
<dbReference type="Gene3D" id="1.10.1740.10">
    <property type="match status" value="1"/>
</dbReference>
<dbReference type="Pfam" id="PF22029">
    <property type="entry name" value="PhyR_sigma2"/>
    <property type="match status" value="1"/>
</dbReference>
<dbReference type="InterPro" id="IPR039425">
    <property type="entry name" value="RNA_pol_sigma-70-like"/>
</dbReference>
<evidence type="ECO:0000259" key="5">
    <source>
        <dbReference type="Pfam" id="PF08281"/>
    </source>
</evidence>
<dbReference type="PANTHER" id="PTHR43133">
    <property type="entry name" value="RNA POLYMERASE ECF-TYPE SIGMA FACTO"/>
    <property type="match status" value="1"/>
</dbReference>
<accession>A0ABV7X582</accession>
<gene>
    <name evidence="7" type="ORF">ACFOMD_00995</name>
</gene>
<sequence length="178" mass="19261">MISRLFGHRIVDQVPALRRYARSLTRDETAADDLVHDALLRACERHKSFRPGASLRAWLMSIVHNSFIDSLRREASQKRRIEGAALVAATVDPGGQEAAVRLAAVARAFNALPDEQRAVLHLVAIEGLSYAEAAVALDVPVGTIMSRLSRARAALRAGETLPAPVTRLRAVGDPDAQA</sequence>
<name>A0ABV7X582_9SPHN</name>
<feature type="domain" description="PhyR sigma2" evidence="6">
    <location>
        <begin position="10"/>
        <end position="64"/>
    </location>
</feature>
<evidence type="ECO:0000259" key="6">
    <source>
        <dbReference type="Pfam" id="PF22029"/>
    </source>
</evidence>
<evidence type="ECO:0000313" key="8">
    <source>
        <dbReference type="Proteomes" id="UP001595615"/>
    </source>
</evidence>
<evidence type="ECO:0000256" key="2">
    <source>
        <dbReference type="ARBA" id="ARBA00023015"/>
    </source>
</evidence>
<dbReference type="InterPro" id="IPR013249">
    <property type="entry name" value="RNA_pol_sigma70_r4_t2"/>
</dbReference>
<reference evidence="8" key="1">
    <citation type="journal article" date="2019" name="Int. J. Syst. Evol. Microbiol.">
        <title>The Global Catalogue of Microorganisms (GCM) 10K type strain sequencing project: providing services to taxonomists for standard genome sequencing and annotation.</title>
        <authorList>
            <consortium name="The Broad Institute Genomics Platform"/>
            <consortium name="The Broad Institute Genome Sequencing Center for Infectious Disease"/>
            <person name="Wu L."/>
            <person name="Ma J."/>
        </authorList>
    </citation>
    <scope>NUCLEOTIDE SEQUENCE [LARGE SCALE GENOMIC DNA]</scope>
    <source>
        <strain evidence="8">KCTC 42644</strain>
    </source>
</reference>
<dbReference type="InterPro" id="IPR014284">
    <property type="entry name" value="RNA_pol_sigma-70_dom"/>
</dbReference>
<dbReference type="CDD" id="cd06171">
    <property type="entry name" value="Sigma70_r4"/>
    <property type="match status" value="1"/>
</dbReference>
<protein>
    <submittedName>
        <fullName evidence="7">Sigma-70 family RNA polymerase sigma factor</fullName>
    </submittedName>
</protein>
<evidence type="ECO:0000313" key="7">
    <source>
        <dbReference type="EMBL" id="MFC3711126.1"/>
    </source>
</evidence>
<dbReference type="SUPFAM" id="SSF88946">
    <property type="entry name" value="Sigma2 domain of RNA polymerase sigma factors"/>
    <property type="match status" value="1"/>
</dbReference>
<dbReference type="EMBL" id="JBHRXV010000001">
    <property type="protein sequence ID" value="MFC3711126.1"/>
    <property type="molecule type" value="Genomic_DNA"/>
</dbReference>
<dbReference type="SUPFAM" id="SSF88659">
    <property type="entry name" value="Sigma3 and sigma4 domains of RNA polymerase sigma factors"/>
    <property type="match status" value="1"/>
</dbReference>
<dbReference type="InterPro" id="IPR053866">
    <property type="entry name" value="PhyR_sigma2"/>
</dbReference>
<dbReference type="InterPro" id="IPR013325">
    <property type="entry name" value="RNA_pol_sigma_r2"/>
</dbReference>
<keyword evidence="3" id="KW-0731">Sigma factor</keyword>
<dbReference type="NCBIfam" id="TIGR02937">
    <property type="entry name" value="sigma70-ECF"/>
    <property type="match status" value="1"/>
</dbReference>
<keyword evidence="4" id="KW-0804">Transcription</keyword>
<dbReference type="NCBIfam" id="NF009164">
    <property type="entry name" value="PRK12511.1"/>
    <property type="match status" value="1"/>
</dbReference>
<feature type="domain" description="RNA polymerase sigma factor 70 region 4 type 2" evidence="5">
    <location>
        <begin position="104"/>
        <end position="155"/>
    </location>
</feature>
<comment type="caution">
    <text evidence="7">The sequence shown here is derived from an EMBL/GenBank/DDBJ whole genome shotgun (WGS) entry which is preliminary data.</text>
</comment>
<comment type="similarity">
    <text evidence="1">Belongs to the sigma-70 factor family. ECF subfamily.</text>
</comment>
<keyword evidence="8" id="KW-1185">Reference proteome</keyword>
<dbReference type="Gene3D" id="1.10.10.10">
    <property type="entry name" value="Winged helix-like DNA-binding domain superfamily/Winged helix DNA-binding domain"/>
    <property type="match status" value="1"/>
</dbReference>
<evidence type="ECO:0000256" key="4">
    <source>
        <dbReference type="ARBA" id="ARBA00023163"/>
    </source>
</evidence>
<organism evidence="7 8">
    <name type="scientific">Sphingoaurantiacus capsulatus</name>
    <dbReference type="NCBI Taxonomy" id="1771310"/>
    <lineage>
        <taxon>Bacteria</taxon>
        <taxon>Pseudomonadati</taxon>
        <taxon>Pseudomonadota</taxon>
        <taxon>Alphaproteobacteria</taxon>
        <taxon>Sphingomonadales</taxon>
        <taxon>Sphingosinicellaceae</taxon>
        <taxon>Sphingoaurantiacus</taxon>
    </lineage>
</organism>
<keyword evidence="2" id="KW-0805">Transcription regulation</keyword>
<dbReference type="InterPro" id="IPR013324">
    <property type="entry name" value="RNA_pol_sigma_r3/r4-like"/>
</dbReference>
<dbReference type="RefSeq" id="WP_380855433.1">
    <property type="nucleotide sequence ID" value="NZ_JBHRXV010000001.1"/>
</dbReference>
<proteinExistence type="inferred from homology"/>
<evidence type="ECO:0000256" key="1">
    <source>
        <dbReference type="ARBA" id="ARBA00010641"/>
    </source>
</evidence>